<dbReference type="GO" id="GO:0009307">
    <property type="term" value="P:DNA restriction-modification system"/>
    <property type="evidence" value="ECO:0007669"/>
    <property type="project" value="InterPro"/>
</dbReference>
<proteinExistence type="predicted"/>
<protein>
    <recommendedName>
        <fullName evidence="1">Restriction endonuclease type II DpnII-like domain-containing protein</fullName>
    </recommendedName>
</protein>
<dbReference type="Proteomes" id="UP001151133">
    <property type="component" value="Unassembled WGS sequence"/>
</dbReference>
<evidence type="ECO:0000313" key="3">
    <source>
        <dbReference type="Proteomes" id="UP001151133"/>
    </source>
</evidence>
<dbReference type="AlphaFoldDB" id="A0A9X3CAH1"/>
<dbReference type="InterPro" id="IPR007637">
    <property type="entry name" value="Restrct_endonuc_II_DpnII-like"/>
</dbReference>
<evidence type="ECO:0000259" key="1">
    <source>
        <dbReference type="Pfam" id="PF04556"/>
    </source>
</evidence>
<organism evidence="2 3">
    <name type="scientific">Flavobacterium frigoritolerans</name>
    <dbReference type="NCBI Taxonomy" id="2987686"/>
    <lineage>
        <taxon>Bacteria</taxon>
        <taxon>Pseudomonadati</taxon>
        <taxon>Bacteroidota</taxon>
        <taxon>Flavobacteriia</taxon>
        <taxon>Flavobacteriales</taxon>
        <taxon>Flavobacteriaceae</taxon>
        <taxon>Flavobacterium</taxon>
    </lineage>
</organism>
<dbReference type="EMBL" id="JAOZEV010000034">
    <property type="protein sequence ID" value="MCV9934645.1"/>
    <property type="molecule type" value="Genomic_DNA"/>
</dbReference>
<keyword evidence="3" id="KW-1185">Reference proteome</keyword>
<gene>
    <name evidence="2" type="ORF">OIU80_20375</name>
</gene>
<evidence type="ECO:0000313" key="2">
    <source>
        <dbReference type="EMBL" id="MCV9934645.1"/>
    </source>
</evidence>
<dbReference type="GO" id="GO:0003677">
    <property type="term" value="F:DNA binding"/>
    <property type="evidence" value="ECO:0007669"/>
    <property type="project" value="InterPro"/>
</dbReference>
<dbReference type="RefSeq" id="WP_264288809.1">
    <property type="nucleotide sequence ID" value="NZ_JAOZEV010000034.1"/>
</dbReference>
<reference evidence="2" key="1">
    <citation type="submission" date="2022-10" db="EMBL/GenBank/DDBJ databases">
        <title>Two novel species of Flavobacterium.</title>
        <authorList>
            <person name="Liu Q."/>
            <person name="Xin Y.-H."/>
        </authorList>
    </citation>
    <scope>NUCLEOTIDE SEQUENCE</scope>
    <source>
        <strain evidence="2">LS1R47</strain>
    </source>
</reference>
<feature type="domain" description="Restriction endonuclease type II DpnII-like" evidence="1">
    <location>
        <begin position="153"/>
        <end position="287"/>
    </location>
</feature>
<sequence length="299" mass="34879">MEKLVHKEALKTTTMFLCDSTIEAYFENYLTSEVKLLKEKLRGIGTLAGLKLFIKSDKDSIDKIITLLGISNEKFKRVVSWIRLNQGYTFESEWSNSKLRTELISNPSMMEEYCELFSSGYVSPKFSAIIPQFILYDFRIDNNTIERLNNDDYIRNLIKDKVTTNYNSKYRDLYQKKLDEKILKIVSGFGLEYKKMDIPGFLNKQLNLISFEGKQIIINSSFYLTTSSKQTEYYKDTIRPIVQDAKANKNTKVVNILDGAGWIARNADFKKVYRDCDFFLNLKTIDSLKIIIQEFFNIN</sequence>
<comment type="caution">
    <text evidence="2">The sequence shown here is derived from an EMBL/GenBank/DDBJ whole genome shotgun (WGS) entry which is preliminary data.</text>
</comment>
<name>A0A9X3CAH1_9FLAO</name>
<dbReference type="Pfam" id="PF04556">
    <property type="entry name" value="DpnII"/>
    <property type="match status" value="1"/>
</dbReference>
<accession>A0A9X3CAH1</accession>
<dbReference type="GO" id="GO:0009036">
    <property type="term" value="F:type II site-specific deoxyribonuclease activity"/>
    <property type="evidence" value="ECO:0007669"/>
    <property type="project" value="InterPro"/>
</dbReference>